<feature type="region of interest" description="Disordered" evidence="1">
    <location>
        <begin position="149"/>
        <end position="170"/>
    </location>
</feature>
<dbReference type="AlphaFoldDB" id="A0AAV0BBK2"/>
<feature type="compositionally biased region" description="Basic and acidic residues" evidence="1">
    <location>
        <begin position="240"/>
        <end position="249"/>
    </location>
</feature>
<keyword evidence="3" id="KW-1185">Reference proteome</keyword>
<evidence type="ECO:0000256" key="1">
    <source>
        <dbReference type="SAM" id="MobiDB-lite"/>
    </source>
</evidence>
<protein>
    <submittedName>
        <fullName evidence="2">Uncharacterized protein</fullName>
    </submittedName>
</protein>
<feature type="region of interest" description="Disordered" evidence="1">
    <location>
        <begin position="208"/>
        <end position="332"/>
    </location>
</feature>
<organism evidence="2 3">
    <name type="scientific">Phakopsora pachyrhizi</name>
    <name type="common">Asian soybean rust disease fungus</name>
    <dbReference type="NCBI Taxonomy" id="170000"/>
    <lineage>
        <taxon>Eukaryota</taxon>
        <taxon>Fungi</taxon>
        <taxon>Dikarya</taxon>
        <taxon>Basidiomycota</taxon>
        <taxon>Pucciniomycotina</taxon>
        <taxon>Pucciniomycetes</taxon>
        <taxon>Pucciniales</taxon>
        <taxon>Phakopsoraceae</taxon>
        <taxon>Phakopsora</taxon>
    </lineage>
</organism>
<feature type="compositionally biased region" description="Polar residues" evidence="1">
    <location>
        <begin position="224"/>
        <end position="238"/>
    </location>
</feature>
<feature type="compositionally biased region" description="Polar residues" evidence="1">
    <location>
        <begin position="255"/>
        <end position="269"/>
    </location>
</feature>
<proteinExistence type="predicted"/>
<accession>A0AAV0BBK2</accession>
<feature type="compositionally biased region" description="Low complexity" evidence="1">
    <location>
        <begin position="302"/>
        <end position="311"/>
    </location>
</feature>
<feature type="compositionally biased region" description="Polar residues" evidence="1">
    <location>
        <begin position="312"/>
        <end position="324"/>
    </location>
</feature>
<name>A0AAV0BBK2_PHAPC</name>
<sequence length="617" mass="67786">MSSQSCPSIDFQQPELQIGPSQTMISIFEAPQDQILSPNATSNNNAAFSRCENGHLILPLDVLELLKGPAPSLEVFANFKDLSPLPAVTGPTVLRSERKVTGKNEYIMSCTKIVNILTQALGLTESLPIAPATVIHRMKYVLQDCKKQKKDVNEGQPIPPEDLIDLTSLPEDDSNTASFFDLPKSQTLKQPTKKIKLSKLNQKLNQSNAPMDDQATEGGPANSHLPQTVSGTENSDNSDFFEHTDHTTDEAAGFSSMSESPIGKTSTGELTLDNHLIPPSLSQLPHPSPAVNEICPQMATPNISNSSDNNSAAVTQTASAGSENLQDKGASSVMSENANTQTFSLIKDEVFRIEIRNVLSNFQGYLSRDKFRRARLTIDLFITWRSQSCELQGGEIDTTFVLLPSDSTHNLWLKQISKMFEKILLPSSKEAWFAPIMIDMSKLDKTVISSVKKEENVKHSLLLLLSEIQKPNKNNLSRWSNCIASAVQLTAHDLAAPTLSLENLSADDVNSHVKIIEFLENFKSGNPCVEDGNRKLCKDMTLKPLIQLHDSIIDVFITYVIVCGLSSFGTNTHEESSSQCLVESRRTLKKFCSGHNYAPFCLFLVSGIRGLVLAPLN</sequence>
<evidence type="ECO:0000313" key="3">
    <source>
        <dbReference type="Proteomes" id="UP001153365"/>
    </source>
</evidence>
<dbReference type="EMBL" id="CALTRL010005627">
    <property type="protein sequence ID" value="CAH7684665.1"/>
    <property type="molecule type" value="Genomic_DNA"/>
</dbReference>
<comment type="caution">
    <text evidence="2">The sequence shown here is derived from an EMBL/GenBank/DDBJ whole genome shotgun (WGS) entry which is preliminary data.</text>
</comment>
<reference evidence="2" key="1">
    <citation type="submission" date="2022-06" db="EMBL/GenBank/DDBJ databases">
        <authorList>
            <consortium name="SYNGENTA / RWTH Aachen University"/>
        </authorList>
    </citation>
    <scope>NUCLEOTIDE SEQUENCE</scope>
</reference>
<feature type="compositionally biased region" description="Low complexity" evidence="1">
    <location>
        <begin position="276"/>
        <end position="285"/>
    </location>
</feature>
<gene>
    <name evidence="2" type="ORF">PPACK8108_LOCUS19040</name>
</gene>
<dbReference type="Proteomes" id="UP001153365">
    <property type="component" value="Unassembled WGS sequence"/>
</dbReference>
<evidence type="ECO:0000313" key="2">
    <source>
        <dbReference type="EMBL" id="CAH7684665.1"/>
    </source>
</evidence>